<gene>
    <name evidence="2" type="ORF">SAMN05444158_6785</name>
</gene>
<evidence type="ECO:0000313" key="3">
    <source>
        <dbReference type="Proteomes" id="UP000243904"/>
    </source>
</evidence>
<keyword evidence="1" id="KW-0732">Signal</keyword>
<sequence>MDRRTFLGAGAAALSMSMVRPSRSAETLIFYELPTKYMNWGALAAAYEKTAGVSPTLDLKAGSSTALAAMKIEAARPQTNGAFWSLDIAIEAKRSGVTMPYKPRGFDAIPVGRKDPDGHWWAISSANIVIGANTDVLGKRGLGVPQTWDDLLKPEYKGLCSIMEPTYSGTASTFLYGINFIVGGTKADFTPGMRWLKAFAANGGQFRAETMAPRLASGDVGVLIDAEGNTILSKVQGAPVVAVAPAQGVVAVELGMSMAKGAPDVERTQRFFDWLLGTEAQEIIGASFFRPVVTEAMPKTVADQLPRAERLVSLDLDHEALVVTDLKRAFTEIVTRDGDIDAVLERFKLRS</sequence>
<evidence type="ECO:0000256" key="1">
    <source>
        <dbReference type="ARBA" id="ARBA00022729"/>
    </source>
</evidence>
<accession>A0A1H2B4V6</accession>
<dbReference type="Gene3D" id="3.40.190.10">
    <property type="entry name" value="Periplasmic binding protein-like II"/>
    <property type="match status" value="2"/>
</dbReference>
<dbReference type="PANTHER" id="PTHR30006">
    <property type="entry name" value="THIAMINE-BINDING PERIPLASMIC PROTEIN-RELATED"/>
    <property type="match status" value="1"/>
</dbReference>
<proteinExistence type="predicted"/>
<reference evidence="3" key="1">
    <citation type="submission" date="2016-10" db="EMBL/GenBank/DDBJ databases">
        <authorList>
            <person name="Varghese N."/>
            <person name="Submissions S."/>
        </authorList>
    </citation>
    <scope>NUCLEOTIDE SEQUENCE [LARGE SCALE GENOMIC DNA]</scope>
    <source>
        <strain evidence="3">GAS369</strain>
    </source>
</reference>
<keyword evidence="3" id="KW-1185">Reference proteome</keyword>
<dbReference type="SUPFAM" id="SSF53850">
    <property type="entry name" value="Periplasmic binding protein-like II"/>
    <property type="match status" value="1"/>
</dbReference>
<dbReference type="EMBL" id="LT629750">
    <property type="protein sequence ID" value="SDT53107.1"/>
    <property type="molecule type" value="Genomic_DNA"/>
</dbReference>
<evidence type="ECO:0000313" key="2">
    <source>
        <dbReference type="EMBL" id="SDT53107.1"/>
    </source>
</evidence>
<dbReference type="AlphaFoldDB" id="A0A1H2B4V6"/>
<protein>
    <submittedName>
        <fullName evidence="2">Putative spermidine/putrescine transport system substrate-binding protein</fullName>
    </submittedName>
</protein>
<dbReference type="Proteomes" id="UP000243904">
    <property type="component" value="Chromosome I"/>
</dbReference>
<organism evidence="2 3">
    <name type="scientific">Bradyrhizobium canariense</name>
    <dbReference type="NCBI Taxonomy" id="255045"/>
    <lineage>
        <taxon>Bacteria</taxon>
        <taxon>Pseudomonadati</taxon>
        <taxon>Pseudomonadota</taxon>
        <taxon>Alphaproteobacteria</taxon>
        <taxon>Hyphomicrobiales</taxon>
        <taxon>Nitrobacteraceae</taxon>
        <taxon>Bradyrhizobium</taxon>
    </lineage>
</organism>
<dbReference type="Pfam" id="PF13343">
    <property type="entry name" value="SBP_bac_6"/>
    <property type="match status" value="1"/>
</dbReference>
<dbReference type="RefSeq" id="WP_146690408.1">
    <property type="nucleotide sequence ID" value="NZ_LT629750.1"/>
</dbReference>
<name>A0A1H2B4V6_9BRAD</name>